<dbReference type="Pfam" id="PF02585">
    <property type="entry name" value="PIG-L"/>
    <property type="match status" value="1"/>
</dbReference>
<dbReference type="Gene3D" id="3.40.50.10320">
    <property type="entry name" value="LmbE-like"/>
    <property type="match status" value="1"/>
</dbReference>
<evidence type="ECO:0000313" key="3">
    <source>
        <dbReference type="Proteomes" id="UP001500689"/>
    </source>
</evidence>
<dbReference type="Proteomes" id="UP001500689">
    <property type="component" value="Unassembled WGS sequence"/>
</dbReference>
<dbReference type="SUPFAM" id="SSF102588">
    <property type="entry name" value="LmbE-like"/>
    <property type="match status" value="1"/>
</dbReference>
<dbReference type="InterPro" id="IPR003737">
    <property type="entry name" value="GlcNAc_PI_deacetylase-related"/>
</dbReference>
<dbReference type="PANTHER" id="PTHR12993:SF26">
    <property type="entry name" value="1D-MYO-INOSITOL 2-ACETAMIDO-2-DEOXY-ALPHA-D-GLUCOPYRANOSIDE DEACETYLASE"/>
    <property type="match status" value="1"/>
</dbReference>
<keyword evidence="1" id="KW-0862">Zinc</keyword>
<comment type="caution">
    <text evidence="2">The sequence shown here is derived from an EMBL/GenBank/DDBJ whole genome shotgun (WGS) entry which is preliminary data.</text>
</comment>
<proteinExistence type="predicted"/>
<accession>A0ABP6VKV2</accession>
<dbReference type="EMBL" id="BAAAZN010000004">
    <property type="protein sequence ID" value="GAA3537528.1"/>
    <property type="molecule type" value="Genomic_DNA"/>
</dbReference>
<protein>
    <submittedName>
        <fullName evidence="2">PIG-L family deacetylase</fullName>
    </submittedName>
</protein>
<reference evidence="3" key="1">
    <citation type="journal article" date="2019" name="Int. J. Syst. Evol. Microbiol.">
        <title>The Global Catalogue of Microorganisms (GCM) 10K type strain sequencing project: providing services to taxonomists for standard genome sequencing and annotation.</title>
        <authorList>
            <consortium name="The Broad Institute Genomics Platform"/>
            <consortium name="The Broad Institute Genome Sequencing Center for Infectious Disease"/>
            <person name="Wu L."/>
            <person name="Ma J."/>
        </authorList>
    </citation>
    <scope>NUCLEOTIDE SEQUENCE [LARGE SCALE GENOMIC DNA]</scope>
    <source>
        <strain evidence="3">JCM 16898</strain>
    </source>
</reference>
<organism evidence="2 3">
    <name type="scientific">Amycolatopsis ultiminotia</name>
    <dbReference type="NCBI Taxonomy" id="543629"/>
    <lineage>
        <taxon>Bacteria</taxon>
        <taxon>Bacillati</taxon>
        <taxon>Actinomycetota</taxon>
        <taxon>Actinomycetes</taxon>
        <taxon>Pseudonocardiales</taxon>
        <taxon>Pseudonocardiaceae</taxon>
        <taxon>Amycolatopsis</taxon>
    </lineage>
</organism>
<name>A0ABP6VKV2_9PSEU</name>
<dbReference type="PANTHER" id="PTHR12993">
    <property type="entry name" value="N-ACETYLGLUCOSAMINYL-PHOSPHATIDYLINOSITOL DE-N-ACETYLASE-RELATED"/>
    <property type="match status" value="1"/>
</dbReference>
<gene>
    <name evidence="2" type="ORF">GCM10022222_21430</name>
</gene>
<sequence>MGTLVSFHAHPNDDTTTCGGVLRKAHEDGHRVVLVLATRGELGYEPAGFLDDGEDLGHRRAIEATAAADVLGVDRIEFLGYTDSGMAAVTAGGAGTTFRTADVEEAAAKLAAILREESADALTVYDENGTYGDPDHIQVYRVGTRAAELAGTPRVYQSTLSREHIRANQAEYAESAGVELPSGPEFGTPEAEITCRVDVSAYTEYKRKALLAHASQVTEQSRLFTDLPEERFRSMFGTEWFIRAGQGPGITETDLLG</sequence>
<dbReference type="InterPro" id="IPR024078">
    <property type="entry name" value="LmbE-like_dom_sf"/>
</dbReference>
<dbReference type="RefSeq" id="WP_344858160.1">
    <property type="nucleotide sequence ID" value="NZ_BAAAZN010000004.1"/>
</dbReference>
<evidence type="ECO:0000256" key="1">
    <source>
        <dbReference type="ARBA" id="ARBA00022833"/>
    </source>
</evidence>
<keyword evidence="3" id="KW-1185">Reference proteome</keyword>
<evidence type="ECO:0000313" key="2">
    <source>
        <dbReference type="EMBL" id="GAA3537528.1"/>
    </source>
</evidence>